<evidence type="ECO:0000313" key="2">
    <source>
        <dbReference type="Proteomes" id="UP000319671"/>
    </source>
</evidence>
<dbReference type="Proteomes" id="UP000319671">
    <property type="component" value="Unassembled WGS sequence"/>
</dbReference>
<dbReference type="EMBL" id="VIVN01000011">
    <property type="protein sequence ID" value="TWD96457.1"/>
    <property type="molecule type" value="Genomic_DNA"/>
</dbReference>
<keyword evidence="2" id="KW-1185">Reference proteome</keyword>
<protein>
    <submittedName>
        <fullName evidence="1">Uncharacterized protein</fullName>
    </submittedName>
</protein>
<accession>A0A561CZR7</accession>
<name>A0A561CZR7_9BACI</name>
<proteinExistence type="predicted"/>
<organism evidence="1 2">
    <name type="scientific">Neobacillus bataviensis</name>
    <dbReference type="NCBI Taxonomy" id="220685"/>
    <lineage>
        <taxon>Bacteria</taxon>
        <taxon>Bacillati</taxon>
        <taxon>Bacillota</taxon>
        <taxon>Bacilli</taxon>
        <taxon>Bacillales</taxon>
        <taxon>Bacillaceae</taxon>
        <taxon>Neobacillus</taxon>
    </lineage>
</organism>
<evidence type="ECO:0000313" key="1">
    <source>
        <dbReference type="EMBL" id="TWD96457.1"/>
    </source>
</evidence>
<comment type="caution">
    <text evidence="1">The sequence shown here is derived from an EMBL/GenBank/DDBJ whole genome shotgun (WGS) entry which is preliminary data.</text>
</comment>
<gene>
    <name evidence="1" type="ORF">FB550_111114</name>
</gene>
<dbReference type="AlphaFoldDB" id="A0A561CZR7"/>
<reference evidence="1 2" key="1">
    <citation type="submission" date="2019-06" db="EMBL/GenBank/DDBJ databases">
        <title>Sorghum-associated microbial communities from plants grown in Nebraska, USA.</title>
        <authorList>
            <person name="Schachtman D."/>
        </authorList>
    </citation>
    <scope>NUCLEOTIDE SEQUENCE [LARGE SCALE GENOMIC DNA]</scope>
    <source>
        <strain evidence="1 2">2482</strain>
    </source>
</reference>
<sequence>MKGFIALLEFMNILLQRKGVLNLEGKVAVAAFFY</sequence>